<dbReference type="EMBL" id="KN822010">
    <property type="protein sequence ID" value="KIM68233.1"/>
    <property type="molecule type" value="Genomic_DNA"/>
</dbReference>
<organism evidence="1 2">
    <name type="scientific">Scleroderma citrinum Foug A</name>
    <dbReference type="NCBI Taxonomy" id="1036808"/>
    <lineage>
        <taxon>Eukaryota</taxon>
        <taxon>Fungi</taxon>
        <taxon>Dikarya</taxon>
        <taxon>Basidiomycota</taxon>
        <taxon>Agaricomycotina</taxon>
        <taxon>Agaricomycetes</taxon>
        <taxon>Agaricomycetidae</taxon>
        <taxon>Boletales</taxon>
        <taxon>Sclerodermatineae</taxon>
        <taxon>Sclerodermataceae</taxon>
        <taxon>Scleroderma</taxon>
    </lineage>
</organism>
<reference evidence="1 2" key="1">
    <citation type="submission" date="2014-04" db="EMBL/GenBank/DDBJ databases">
        <authorList>
            <consortium name="DOE Joint Genome Institute"/>
            <person name="Kuo A."/>
            <person name="Kohler A."/>
            <person name="Nagy L.G."/>
            <person name="Floudas D."/>
            <person name="Copeland A."/>
            <person name="Barry K.W."/>
            <person name="Cichocki N."/>
            <person name="Veneault-Fourrey C."/>
            <person name="LaButti K."/>
            <person name="Lindquist E.A."/>
            <person name="Lipzen A."/>
            <person name="Lundell T."/>
            <person name="Morin E."/>
            <person name="Murat C."/>
            <person name="Sun H."/>
            <person name="Tunlid A."/>
            <person name="Henrissat B."/>
            <person name="Grigoriev I.V."/>
            <person name="Hibbett D.S."/>
            <person name="Martin F."/>
            <person name="Nordberg H.P."/>
            <person name="Cantor M.N."/>
            <person name="Hua S.X."/>
        </authorList>
    </citation>
    <scope>NUCLEOTIDE SEQUENCE [LARGE SCALE GENOMIC DNA]</scope>
    <source>
        <strain evidence="1 2">Foug A</strain>
    </source>
</reference>
<keyword evidence="2" id="KW-1185">Reference proteome</keyword>
<accession>A0A0C3A3K3</accession>
<dbReference type="AlphaFoldDB" id="A0A0C3A3K3"/>
<gene>
    <name evidence="1" type="ORF">SCLCIDRAFT_20626</name>
</gene>
<reference evidence="2" key="2">
    <citation type="submission" date="2015-01" db="EMBL/GenBank/DDBJ databases">
        <title>Evolutionary Origins and Diversification of the Mycorrhizal Mutualists.</title>
        <authorList>
            <consortium name="DOE Joint Genome Institute"/>
            <consortium name="Mycorrhizal Genomics Consortium"/>
            <person name="Kohler A."/>
            <person name="Kuo A."/>
            <person name="Nagy L.G."/>
            <person name="Floudas D."/>
            <person name="Copeland A."/>
            <person name="Barry K.W."/>
            <person name="Cichocki N."/>
            <person name="Veneault-Fourrey C."/>
            <person name="LaButti K."/>
            <person name="Lindquist E.A."/>
            <person name="Lipzen A."/>
            <person name="Lundell T."/>
            <person name="Morin E."/>
            <person name="Murat C."/>
            <person name="Riley R."/>
            <person name="Ohm R."/>
            <person name="Sun H."/>
            <person name="Tunlid A."/>
            <person name="Henrissat B."/>
            <person name="Grigoriev I.V."/>
            <person name="Hibbett D.S."/>
            <person name="Martin F."/>
        </authorList>
    </citation>
    <scope>NUCLEOTIDE SEQUENCE [LARGE SCALE GENOMIC DNA]</scope>
    <source>
        <strain evidence="2">Foug A</strain>
    </source>
</reference>
<sequence length="150" mass="15664">MSTGVIQAVDDVVITGQSLPPPRRDRQPQCMLAATPGPSIEDPKIGAPVDTRSCISMDVQKSIILKAKNDFCCNFLCKYLFPSPTDSNASALTSVNNVITNVLGVLDKGLVTLGGSQVRVSAGGGGGCNLGTHEPSNYPQAPLCQQYSAV</sequence>
<evidence type="ECO:0000313" key="1">
    <source>
        <dbReference type="EMBL" id="KIM68233.1"/>
    </source>
</evidence>
<evidence type="ECO:0000313" key="2">
    <source>
        <dbReference type="Proteomes" id="UP000053989"/>
    </source>
</evidence>
<dbReference type="HOGENOM" id="CLU_1741666_0_0_1"/>
<name>A0A0C3A3K3_9AGAM</name>
<proteinExistence type="predicted"/>
<dbReference type="InParanoid" id="A0A0C3A3K3"/>
<dbReference type="Proteomes" id="UP000053989">
    <property type="component" value="Unassembled WGS sequence"/>
</dbReference>
<dbReference type="OrthoDB" id="2683066at2759"/>
<protein>
    <submittedName>
        <fullName evidence="1">Uncharacterized protein</fullName>
    </submittedName>
</protein>